<evidence type="ECO:0000256" key="8">
    <source>
        <dbReference type="ARBA" id="ARBA00022840"/>
    </source>
</evidence>
<keyword evidence="5" id="KW-0819">tRNA processing</keyword>
<evidence type="ECO:0000256" key="2">
    <source>
        <dbReference type="ARBA" id="ARBA00007599"/>
    </source>
</evidence>
<keyword evidence="12" id="KW-1185">Reference proteome</keyword>
<evidence type="ECO:0000313" key="11">
    <source>
        <dbReference type="EMBL" id="MFC6641670.1"/>
    </source>
</evidence>
<comment type="subcellular location">
    <subcellularLocation>
        <location evidence="1">Cytoplasm</location>
    </subcellularLocation>
</comment>
<dbReference type="EMBL" id="JBHSWA010000001">
    <property type="protein sequence ID" value="MFC6641670.1"/>
    <property type="molecule type" value="Genomic_DNA"/>
</dbReference>
<accession>A0ABW1YYD0</accession>
<dbReference type="Gene3D" id="3.40.50.300">
    <property type="entry name" value="P-loop containing nucleotide triphosphate hydrolases"/>
    <property type="match status" value="1"/>
</dbReference>
<dbReference type="PANTHER" id="PTHR33540">
    <property type="entry name" value="TRNA THREONYLCARBAMOYLADENOSINE BIOSYNTHESIS PROTEIN TSAE"/>
    <property type="match status" value="1"/>
</dbReference>
<dbReference type="RefSeq" id="WP_132443975.1">
    <property type="nucleotide sequence ID" value="NZ_JBHSWA010000001.1"/>
</dbReference>
<evidence type="ECO:0000256" key="6">
    <source>
        <dbReference type="ARBA" id="ARBA00022723"/>
    </source>
</evidence>
<comment type="similarity">
    <text evidence="2">Belongs to the TsaE family.</text>
</comment>
<dbReference type="InterPro" id="IPR027417">
    <property type="entry name" value="P-loop_NTPase"/>
</dbReference>
<keyword evidence="7" id="KW-0547">Nucleotide-binding</keyword>
<evidence type="ECO:0000256" key="1">
    <source>
        <dbReference type="ARBA" id="ARBA00004496"/>
    </source>
</evidence>
<dbReference type="NCBIfam" id="TIGR00150">
    <property type="entry name" value="T6A_YjeE"/>
    <property type="match status" value="1"/>
</dbReference>
<evidence type="ECO:0000256" key="3">
    <source>
        <dbReference type="ARBA" id="ARBA00019010"/>
    </source>
</evidence>
<dbReference type="SUPFAM" id="SSF52540">
    <property type="entry name" value="P-loop containing nucleoside triphosphate hydrolases"/>
    <property type="match status" value="1"/>
</dbReference>
<protein>
    <recommendedName>
        <fullName evidence="3">tRNA threonylcarbamoyladenosine biosynthesis protein TsaE</fullName>
    </recommendedName>
    <alternativeName>
        <fullName evidence="10">t(6)A37 threonylcarbamoyladenosine biosynthesis protein TsaE</fullName>
    </alternativeName>
</protein>
<evidence type="ECO:0000256" key="7">
    <source>
        <dbReference type="ARBA" id="ARBA00022741"/>
    </source>
</evidence>
<dbReference type="Proteomes" id="UP001596403">
    <property type="component" value="Unassembled WGS sequence"/>
</dbReference>
<organism evidence="11 12">
    <name type="scientific">Sulfitobacter profundi</name>
    <dbReference type="NCBI Taxonomy" id="2679961"/>
    <lineage>
        <taxon>Bacteria</taxon>
        <taxon>Pseudomonadati</taxon>
        <taxon>Pseudomonadota</taxon>
        <taxon>Alphaproteobacteria</taxon>
        <taxon>Rhodobacterales</taxon>
        <taxon>Roseobacteraceae</taxon>
        <taxon>Sulfitobacter</taxon>
    </lineage>
</organism>
<evidence type="ECO:0000256" key="4">
    <source>
        <dbReference type="ARBA" id="ARBA00022490"/>
    </source>
</evidence>
<evidence type="ECO:0000256" key="10">
    <source>
        <dbReference type="ARBA" id="ARBA00032441"/>
    </source>
</evidence>
<keyword evidence="9" id="KW-0460">Magnesium</keyword>
<keyword evidence="6" id="KW-0479">Metal-binding</keyword>
<proteinExistence type="inferred from homology"/>
<evidence type="ECO:0000256" key="5">
    <source>
        <dbReference type="ARBA" id="ARBA00022694"/>
    </source>
</evidence>
<evidence type="ECO:0000256" key="9">
    <source>
        <dbReference type="ARBA" id="ARBA00022842"/>
    </source>
</evidence>
<comment type="caution">
    <text evidence="11">The sequence shown here is derived from an EMBL/GenBank/DDBJ whole genome shotgun (WGS) entry which is preliminary data.</text>
</comment>
<dbReference type="Pfam" id="PF02367">
    <property type="entry name" value="TsaE"/>
    <property type="match status" value="1"/>
</dbReference>
<keyword evidence="8" id="KW-0067">ATP-binding</keyword>
<dbReference type="PANTHER" id="PTHR33540:SF2">
    <property type="entry name" value="TRNA THREONYLCARBAMOYLADENOSINE BIOSYNTHESIS PROTEIN TSAE"/>
    <property type="match status" value="1"/>
</dbReference>
<keyword evidence="4" id="KW-0963">Cytoplasm</keyword>
<sequence length="157" mass="17022">MFDDTLSLLLSGPDDTARRAQQLARRLSPGDVILLSGDVGAGKTHFARALITELLDYPEDIPSPTFTLVQTYEGASGAIWHADLYRLTSTHEIEELGLIDAFHDAICLVEWPDRLGPLAPAGALRVSLSPGAHEDSRALTAEWSGSGWAAKLTVWRT</sequence>
<name>A0ABW1YYD0_9RHOB</name>
<reference evidence="12" key="1">
    <citation type="journal article" date="2019" name="Int. J. Syst. Evol. Microbiol.">
        <title>The Global Catalogue of Microorganisms (GCM) 10K type strain sequencing project: providing services to taxonomists for standard genome sequencing and annotation.</title>
        <authorList>
            <consortium name="The Broad Institute Genomics Platform"/>
            <consortium name="The Broad Institute Genome Sequencing Center for Infectious Disease"/>
            <person name="Wu L."/>
            <person name="Ma J."/>
        </authorList>
    </citation>
    <scope>NUCLEOTIDE SEQUENCE [LARGE SCALE GENOMIC DNA]</scope>
    <source>
        <strain evidence="12">NBRC 111368</strain>
    </source>
</reference>
<gene>
    <name evidence="11" type="primary">tsaE</name>
    <name evidence="11" type="ORF">ACFQAU_08040</name>
</gene>
<evidence type="ECO:0000313" key="12">
    <source>
        <dbReference type="Proteomes" id="UP001596403"/>
    </source>
</evidence>
<dbReference type="InterPro" id="IPR003442">
    <property type="entry name" value="T6A_TsaE"/>
</dbReference>